<protein>
    <submittedName>
        <fullName evidence="1">Uncharacterized protein</fullName>
    </submittedName>
</protein>
<dbReference type="GO" id="GO:0043565">
    <property type="term" value="F:sequence-specific DNA binding"/>
    <property type="evidence" value="ECO:0007669"/>
    <property type="project" value="InterPro"/>
</dbReference>
<dbReference type="InterPro" id="IPR010921">
    <property type="entry name" value="Trp_repressor/repl_initiator"/>
</dbReference>
<evidence type="ECO:0000313" key="2">
    <source>
        <dbReference type="Proteomes" id="UP000179270"/>
    </source>
</evidence>
<dbReference type="Proteomes" id="UP000179270">
    <property type="component" value="Unassembled WGS sequence"/>
</dbReference>
<evidence type="ECO:0000313" key="1">
    <source>
        <dbReference type="EMBL" id="OGK39670.1"/>
    </source>
</evidence>
<name>A0A1F7I8I6_9BACT</name>
<reference evidence="1 2" key="1">
    <citation type="journal article" date="2016" name="Nat. Commun.">
        <title>Thousands of microbial genomes shed light on interconnected biogeochemical processes in an aquifer system.</title>
        <authorList>
            <person name="Anantharaman K."/>
            <person name="Brown C.T."/>
            <person name="Hug L.A."/>
            <person name="Sharon I."/>
            <person name="Castelle C.J."/>
            <person name="Probst A.J."/>
            <person name="Thomas B.C."/>
            <person name="Singh A."/>
            <person name="Wilkins M.J."/>
            <person name="Karaoz U."/>
            <person name="Brodie E.L."/>
            <person name="Williams K.H."/>
            <person name="Hubbard S.S."/>
            <person name="Banfield J.F."/>
        </authorList>
    </citation>
    <scope>NUCLEOTIDE SEQUENCE [LARGE SCALE GENOMIC DNA]</scope>
</reference>
<accession>A0A1F7I8I6</accession>
<proteinExistence type="predicted"/>
<organism evidence="1 2">
    <name type="scientific">Candidatus Roizmanbacteria bacterium RIFCSPLOWO2_01_FULL_35_13</name>
    <dbReference type="NCBI Taxonomy" id="1802055"/>
    <lineage>
        <taxon>Bacteria</taxon>
        <taxon>Candidatus Roizmaniibacteriota</taxon>
    </lineage>
</organism>
<dbReference type="GO" id="GO:0003700">
    <property type="term" value="F:DNA-binding transcription factor activity"/>
    <property type="evidence" value="ECO:0007669"/>
    <property type="project" value="InterPro"/>
</dbReference>
<sequence length="145" mass="17051">MARISKLRLEEHVLNKLFDLFFEVVGKKSDKDQFQKITRELLSPVERIMVAKRIAIVYLLLKKIDYRIICDVLKVSSATISRYNLLLQNSDGLVPAFNNILRNDKLLLFMDELFNALFPPGTYGTNWKSTWQRKFRIQREKTEGI</sequence>
<comment type="caution">
    <text evidence="1">The sequence shown here is derived from an EMBL/GenBank/DDBJ whole genome shotgun (WGS) entry which is preliminary data.</text>
</comment>
<dbReference type="Gene3D" id="1.10.1270.10">
    <property type="entry name" value="TrpR-like"/>
    <property type="match status" value="1"/>
</dbReference>
<dbReference type="InterPro" id="IPR038116">
    <property type="entry name" value="TrpR-like_sf"/>
</dbReference>
<dbReference type="EMBL" id="MGAF01000046">
    <property type="protein sequence ID" value="OGK39670.1"/>
    <property type="molecule type" value="Genomic_DNA"/>
</dbReference>
<dbReference type="AlphaFoldDB" id="A0A1F7I8I6"/>
<dbReference type="InterPro" id="IPR000831">
    <property type="entry name" value="Trp_repress"/>
</dbReference>
<dbReference type="SUPFAM" id="SSF48295">
    <property type="entry name" value="TrpR-like"/>
    <property type="match status" value="1"/>
</dbReference>
<gene>
    <name evidence="1" type="ORF">A3A74_07850</name>
</gene>
<dbReference type="Pfam" id="PF01371">
    <property type="entry name" value="Trp_repressor"/>
    <property type="match status" value="1"/>
</dbReference>